<dbReference type="EMBL" id="BJZQ01000012">
    <property type="protein sequence ID" value="GEO89919.1"/>
    <property type="molecule type" value="Genomic_DNA"/>
</dbReference>
<dbReference type="Proteomes" id="UP000321769">
    <property type="component" value="Unassembled WGS sequence"/>
</dbReference>
<dbReference type="RefSeq" id="WP_146827784.1">
    <property type="nucleotide sequence ID" value="NZ_BAAAYQ010000006.1"/>
</dbReference>
<evidence type="ECO:0000313" key="3">
    <source>
        <dbReference type="Proteomes" id="UP000321769"/>
    </source>
</evidence>
<dbReference type="OrthoDB" id="3325701at2"/>
<dbReference type="SUPFAM" id="SSF82171">
    <property type="entry name" value="DPP6 N-terminal domain-like"/>
    <property type="match status" value="1"/>
</dbReference>
<feature type="signal peptide" evidence="1">
    <location>
        <begin position="1"/>
        <end position="19"/>
    </location>
</feature>
<accession>A0A512HWV7</accession>
<keyword evidence="3" id="KW-1185">Reference proteome</keyword>
<evidence type="ECO:0000313" key="2">
    <source>
        <dbReference type="EMBL" id="GEO89919.1"/>
    </source>
</evidence>
<sequence>MKRLAAVLLVLTLAGACTTKVEPGATGPTVLTINDATPVLTVGEDYDVVTRVPAELDGRAASLVGWTTDGTEIHQRHAHSADGDATGGDPYAVALVARDPRTGRTTVLSDRARRQGPVARDRLPGNALQILSAVVERDLVVWIEARSTRMSGNLYVRDMATGVERRLVRSVARADASPVIHDGHVYFVGVDGDDLDAAPARTSVYRVPADGSGEPKPVAPGASAVFGDRSPVPSTPKDVLTVAFADRVVDWDVERGAEGEIDGTELAADCGASAGEGVRVVCAGSPQELTIDTGDERFVVEGARGRFAWPQANGRWVMFTVDDDSRQTQYVFDLEREKLLQVPATRNLRGLHTRSFSLAVLGSWEPDATEPVIELRR</sequence>
<feature type="chain" id="PRO_5038536131" description="Lipoprotein" evidence="1">
    <location>
        <begin position="20"/>
        <end position="377"/>
    </location>
</feature>
<evidence type="ECO:0008006" key="4">
    <source>
        <dbReference type="Google" id="ProtNLM"/>
    </source>
</evidence>
<name>A0A512HWV7_9ACTN</name>
<keyword evidence="1" id="KW-0732">Signal</keyword>
<proteinExistence type="predicted"/>
<gene>
    <name evidence="2" type="ORF">AFL01nite_22460</name>
</gene>
<protein>
    <recommendedName>
        <fullName evidence="4">Lipoprotein</fullName>
    </recommendedName>
</protein>
<comment type="caution">
    <text evidence="2">The sequence shown here is derived from an EMBL/GenBank/DDBJ whole genome shotgun (WGS) entry which is preliminary data.</text>
</comment>
<reference evidence="2 3" key="1">
    <citation type="submission" date="2019-07" db="EMBL/GenBank/DDBJ databases">
        <title>Whole genome shotgun sequence of Aeromicrobium flavum NBRC 107625.</title>
        <authorList>
            <person name="Hosoyama A."/>
            <person name="Uohara A."/>
            <person name="Ohji S."/>
            <person name="Ichikawa N."/>
        </authorList>
    </citation>
    <scope>NUCLEOTIDE SEQUENCE [LARGE SCALE GENOMIC DNA]</scope>
    <source>
        <strain evidence="2 3">NBRC 107625</strain>
    </source>
</reference>
<dbReference type="AlphaFoldDB" id="A0A512HWV7"/>
<dbReference type="PROSITE" id="PS51257">
    <property type="entry name" value="PROKAR_LIPOPROTEIN"/>
    <property type="match status" value="1"/>
</dbReference>
<evidence type="ECO:0000256" key="1">
    <source>
        <dbReference type="SAM" id="SignalP"/>
    </source>
</evidence>
<organism evidence="2 3">
    <name type="scientific">Aeromicrobium flavum</name>
    <dbReference type="NCBI Taxonomy" id="416568"/>
    <lineage>
        <taxon>Bacteria</taxon>
        <taxon>Bacillati</taxon>
        <taxon>Actinomycetota</taxon>
        <taxon>Actinomycetes</taxon>
        <taxon>Propionibacteriales</taxon>
        <taxon>Nocardioidaceae</taxon>
        <taxon>Aeromicrobium</taxon>
    </lineage>
</organism>